<feature type="compositionally biased region" description="Basic and acidic residues" evidence="5">
    <location>
        <begin position="339"/>
        <end position="350"/>
    </location>
</feature>
<dbReference type="GO" id="GO:0004930">
    <property type="term" value="F:G protein-coupled receptor activity"/>
    <property type="evidence" value="ECO:0007669"/>
    <property type="project" value="TreeGrafter"/>
</dbReference>
<organism evidence="7 8">
    <name type="scientific">Chaetoceros tenuissimus</name>
    <dbReference type="NCBI Taxonomy" id="426638"/>
    <lineage>
        <taxon>Eukaryota</taxon>
        <taxon>Sar</taxon>
        <taxon>Stramenopiles</taxon>
        <taxon>Ochrophyta</taxon>
        <taxon>Bacillariophyta</taxon>
        <taxon>Coscinodiscophyceae</taxon>
        <taxon>Chaetocerotophycidae</taxon>
        <taxon>Chaetocerotales</taxon>
        <taxon>Chaetocerotaceae</taxon>
        <taxon>Chaetoceros</taxon>
    </lineage>
</organism>
<feature type="transmembrane region" description="Helical" evidence="6">
    <location>
        <begin position="140"/>
        <end position="164"/>
    </location>
</feature>
<keyword evidence="3 6" id="KW-1133">Transmembrane helix</keyword>
<dbReference type="AlphaFoldDB" id="A0AAD3D2C2"/>
<evidence type="ECO:0000256" key="5">
    <source>
        <dbReference type="SAM" id="MobiDB-lite"/>
    </source>
</evidence>
<gene>
    <name evidence="7" type="ORF">CTEN210_11716</name>
</gene>
<proteinExistence type="predicted"/>
<feature type="transmembrane region" description="Helical" evidence="6">
    <location>
        <begin position="458"/>
        <end position="479"/>
    </location>
</feature>
<accession>A0AAD3D2C2</accession>
<evidence type="ECO:0000256" key="6">
    <source>
        <dbReference type="SAM" id="Phobius"/>
    </source>
</evidence>
<comment type="subcellular location">
    <subcellularLocation>
        <location evidence="1">Membrane</location>
        <topology evidence="1">Multi-pass membrane protein</topology>
    </subcellularLocation>
</comment>
<dbReference type="GO" id="GO:0007189">
    <property type="term" value="P:adenylate cyclase-activating G protein-coupled receptor signaling pathway"/>
    <property type="evidence" value="ECO:0007669"/>
    <property type="project" value="TreeGrafter"/>
</dbReference>
<evidence type="ECO:0000313" key="7">
    <source>
        <dbReference type="EMBL" id="GFH55240.1"/>
    </source>
</evidence>
<feature type="transmembrane region" description="Helical" evidence="6">
    <location>
        <begin position="499"/>
        <end position="520"/>
    </location>
</feature>
<name>A0AAD3D2C2_9STRA</name>
<keyword evidence="4 6" id="KW-0472">Membrane</keyword>
<feature type="transmembrane region" description="Helical" evidence="6">
    <location>
        <begin position="245"/>
        <end position="272"/>
    </location>
</feature>
<feature type="transmembrane region" description="Helical" evidence="6">
    <location>
        <begin position="99"/>
        <end position="120"/>
    </location>
</feature>
<evidence type="ECO:0000256" key="3">
    <source>
        <dbReference type="ARBA" id="ARBA00022989"/>
    </source>
</evidence>
<evidence type="ECO:0000256" key="1">
    <source>
        <dbReference type="ARBA" id="ARBA00004141"/>
    </source>
</evidence>
<dbReference type="PANTHER" id="PTHR23112:SF0">
    <property type="entry name" value="TRANSMEMBRANE PROTEIN 116"/>
    <property type="match status" value="1"/>
</dbReference>
<evidence type="ECO:0000256" key="4">
    <source>
        <dbReference type="ARBA" id="ARBA00023136"/>
    </source>
</evidence>
<dbReference type="GO" id="GO:0005886">
    <property type="term" value="C:plasma membrane"/>
    <property type="evidence" value="ECO:0007669"/>
    <property type="project" value="TreeGrafter"/>
</dbReference>
<keyword evidence="2 6" id="KW-0812">Transmembrane</keyword>
<evidence type="ECO:0000313" key="8">
    <source>
        <dbReference type="Proteomes" id="UP001054902"/>
    </source>
</evidence>
<dbReference type="SUPFAM" id="SSF81321">
    <property type="entry name" value="Family A G protein-coupled receptor-like"/>
    <property type="match status" value="1"/>
</dbReference>
<feature type="region of interest" description="Disordered" evidence="5">
    <location>
        <begin position="284"/>
        <end position="372"/>
    </location>
</feature>
<protein>
    <submittedName>
        <fullName evidence="7">Uncharacterized protein</fullName>
    </submittedName>
</protein>
<feature type="transmembrane region" description="Helical" evidence="6">
    <location>
        <begin position="184"/>
        <end position="202"/>
    </location>
</feature>
<feature type="transmembrane region" description="Helical" evidence="6">
    <location>
        <begin position="40"/>
        <end position="59"/>
    </location>
</feature>
<dbReference type="Proteomes" id="UP001054902">
    <property type="component" value="Unassembled WGS sequence"/>
</dbReference>
<keyword evidence="8" id="KW-1185">Reference proteome</keyword>
<evidence type="ECO:0000256" key="2">
    <source>
        <dbReference type="ARBA" id="ARBA00022692"/>
    </source>
</evidence>
<dbReference type="PANTHER" id="PTHR23112">
    <property type="entry name" value="G PROTEIN-COUPLED RECEPTOR 157-RELATED"/>
    <property type="match status" value="1"/>
</dbReference>
<dbReference type="EMBL" id="BLLK01000047">
    <property type="protein sequence ID" value="GFH55240.1"/>
    <property type="molecule type" value="Genomic_DNA"/>
</dbReference>
<reference evidence="7 8" key="1">
    <citation type="journal article" date="2021" name="Sci. Rep.">
        <title>The genome of the diatom Chaetoceros tenuissimus carries an ancient integrated fragment of an extant virus.</title>
        <authorList>
            <person name="Hongo Y."/>
            <person name="Kimura K."/>
            <person name="Takaki Y."/>
            <person name="Yoshida Y."/>
            <person name="Baba S."/>
            <person name="Kobayashi G."/>
            <person name="Nagasaki K."/>
            <person name="Hano T."/>
            <person name="Tomaru Y."/>
        </authorList>
    </citation>
    <scope>NUCLEOTIDE SEQUENCE [LARGE SCALE GENOMIC DNA]</scope>
    <source>
        <strain evidence="7 8">NIES-3715</strain>
    </source>
</reference>
<comment type="caution">
    <text evidence="7">The sequence shown here is derived from an EMBL/GenBank/DDBJ whole genome shotgun (WGS) entry which is preliminary data.</text>
</comment>
<sequence>MLAEIDMPYLNTHAPQPERILDEAATSSTTGSSSTWSLQVSLQVALSIFSFLASLSLAIRILKMKKYVRVVEMKYYNRRRKKIKKKKKLGGLSNPYRRILFLLCLADMFYVISLALGPFLATPEYPLAKWAVGSYETCQWVGFLLGFGFLLSNMYFAFLCFYYLCKLCLKMKDDEFLSRFERKMHTLIIGVATIGTICSAVLDTIHTAPTGVMCAPATNFPTGCSQKPDLYGECDSSIQKNARNIALLSFCIVGFSFLTVLVIAIVMIKVAIQKSVLYRNISKTDPSMKRQESESKDEDQDEEAERREEGNLTNLRNQGLDRYEPIVEQNGDFEDEEKVEGLPKSSDHVLLDASDENSKCSKKKIANDKETSEKSMKLLQNIVKLSSRSKSSSIQLEDEKSEKKTVSVDKSSFEINNEESACIVGVVPEIDRIQEREKQKQDAEELRKLYVKVISTQALLWIAANVIILGPFLGISYLMLQKNIAPEDLPLILRFSNSIIYPLKGVIHILIFTRPAVMFFRQIRKDHNWIRSFYLIVKAGGEVPPLRVFQFDERFDHLEGSIPNDPDVVPVQPCAKIESVPFGVENVVSSMNPSIMGKSKSPEDLEYLLNEVKEASYANDFNGSKSQMSSNNILYHSERDWYHIQGKDEYPRDEYPSHYALSFDENGHDNIDSSRELKDNLFSSSIS</sequence>
<dbReference type="Gene3D" id="1.20.1070.10">
    <property type="entry name" value="Rhodopsin 7-helix transmembrane proteins"/>
    <property type="match status" value="1"/>
</dbReference>